<evidence type="ECO:0000256" key="2">
    <source>
        <dbReference type="ARBA" id="ARBA00007613"/>
    </source>
</evidence>
<comment type="subcellular location">
    <subcellularLocation>
        <location evidence="1">Cell outer membrane</location>
    </subcellularLocation>
</comment>
<protein>
    <recommendedName>
        <fullName evidence="11">RND family efflux system, outer membrane channel protein, TolC family</fullName>
    </recommendedName>
</protein>
<evidence type="ECO:0000256" key="1">
    <source>
        <dbReference type="ARBA" id="ARBA00004442"/>
    </source>
</evidence>
<evidence type="ECO:0000313" key="10">
    <source>
        <dbReference type="Proteomes" id="UP000289193"/>
    </source>
</evidence>
<comment type="caution">
    <text evidence="9">The sequence shown here is derived from an EMBL/GenBank/DDBJ whole genome shotgun (WGS) entry which is preliminary data.</text>
</comment>
<comment type="similarity">
    <text evidence="2">Belongs to the outer membrane factor (OMF) (TC 1.B.17) family.</text>
</comment>
<evidence type="ECO:0008006" key="11">
    <source>
        <dbReference type="Google" id="ProtNLM"/>
    </source>
</evidence>
<dbReference type="PANTHER" id="PTHR30026:SF20">
    <property type="entry name" value="OUTER MEMBRANE PROTEIN TOLC"/>
    <property type="match status" value="1"/>
</dbReference>
<keyword evidence="7" id="KW-0998">Cell outer membrane</keyword>
<dbReference type="SUPFAM" id="SSF56954">
    <property type="entry name" value="Outer membrane efflux proteins (OEP)"/>
    <property type="match status" value="1"/>
</dbReference>
<reference evidence="9 10" key="1">
    <citation type="submission" date="2017-10" db="EMBL/GenBank/DDBJ databases">
        <title>Genomics of the genus Arcobacter.</title>
        <authorList>
            <person name="Perez-Cataluna A."/>
            <person name="Figueras M.J."/>
        </authorList>
    </citation>
    <scope>NUCLEOTIDE SEQUENCE [LARGE SCALE GENOMIC DNA]</scope>
    <source>
        <strain evidence="9 10">CECT 7835</strain>
    </source>
</reference>
<dbReference type="GO" id="GO:0009279">
    <property type="term" value="C:cell outer membrane"/>
    <property type="evidence" value="ECO:0007669"/>
    <property type="project" value="UniProtKB-SubCell"/>
</dbReference>
<proteinExistence type="inferred from homology"/>
<organism evidence="9 10">
    <name type="scientific">Halarcobacter bivalviorum</name>
    <dbReference type="NCBI Taxonomy" id="663364"/>
    <lineage>
        <taxon>Bacteria</taxon>
        <taxon>Pseudomonadati</taxon>
        <taxon>Campylobacterota</taxon>
        <taxon>Epsilonproteobacteria</taxon>
        <taxon>Campylobacterales</taxon>
        <taxon>Arcobacteraceae</taxon>
        <taxon>Halarcobacter</taxon>
    </lineage>
</organism>
<dbReference type="Gene3D" id="1.20.1600.10">
    <property type="entry name" value="Outer membrane efflux proteins (OEP)"/>
    <property type="match status" value="1"/>
</dbReference>
<keyword evidence="3" id="KW-0813">Transport</keyword>
<dbReference type="Proteomes" id="UP000289193">
    <property type="component" value="Unassembled WGS sequence"/>
</dbReference>
<feature type="coiled-coil region" evidence="8">
    <location>
        <begin position="150"/>
        <end position="201"/>
    </location>
</feature>
<evidence type="ECO:0000313" key="9">
    <source>
        <dbReference type="EMBL" id="RXK09049.1"/>
    </source>
</evidence>
<evidence type="ECO:0000256" key="8">
    <source>
        <dbReference type="SAM" id="Coils"/>
    </source>
</evidence>
<dbReference type="GO" id="GO:1990281">
    <property type="term" value="C:efflux pump complex"/>
    <property type="evidence" value="ECO:0007669"/>
    <property type="project" value="TreeGrafter"/>
</dbReference>
<dbReference type="EMBL" id="PDKM01000008">
    <property type="protein sequence ID" value="RXK09049.1"/>
    <property type="molecule type" value="Genomic_DNA"/>
</dbReference>
<dbReference type="InterPro" id="IPR003423">
    <property type="entry name" value="OMP_efflux"/>
</dbReference>
<sequence>MLVNHKEVFMNKKIVKLLPLTFLGVNLYALDLNEAIDIALINNNSYIKQQYIYDEAKANVRKSRAGFLPKVDTSYTYNANKYDLGEGKDNANASAIISYNLFSGLKDYYTLDAAQKNKLASKYTLEASKHDLVYETKVKYINYLKSLKNIETIENAYKLLQNQYKDAQSKFEQGLLAKNDLLQVNAQMLQAKQNLARAKADSKVSWYNLKNILGGELSKDENIKDLNKDTFFIFDYKEDEIFSRSEIKALKNSIEALLSQKNANSYGTSLPSVSLNLAHTKYGEDSSLNSDTLENDEQSTATVNVKWNLFNGGADYAETIILRKKSLQVKEDLEELKLNIKLQYENAVEEYDVSKLNYETAKISLEQSKENYKIVNNRFKEGLSTTTDLINANFLLAQAKQSFDNAFYDRFLAKASLDRILER</sequence>
<accession>A0AAX2A4E3</accession>
<dbReference type="InterPro" id="IPR051906">
    <property type="entry name" value="TolC-like"/>
</dbReference>
<dbReference type="AlphaFoldDB" id="A0AAX2A4E3"/>
<dbReference type="GO" id="GO:0015562">
    <property type="term" value="F:efflux transmembrane transporter activity"/>
    <property type="evidence" value="ECO:0007669"/>
    <property type="project" value="InterPro"/>
</dbReference>
<evidence type="ECO:0000256" key="4">
    <source>
        <dbReference type="ARBA" id="ARBA00022452"/>
    </source>
</evidence>
<keyword evidence="5" id="KW-0812">Transmembrane</keyword>
<evidence type="ECO:0000256" key="6">
    <source>
        <dbReference type="ARBA" id="ARBA00023136"/>
    </source>
</evidence>
<dbReference type="PANTHER" id="PTHR30026">
    <property type="entry name" value="OUTER MEMBRANE PROTEIN TOLC"/>
    <property type="match status" value="1"/>
</dbReference>
<keyword evidence="8" id="KW-0175">Coiled coil</keyword>
<dbReference type="Pfam" id="PF02321">
    <property type="entry name" value="OEP"/>
    <property type="match status" value="2"/>
</dbReference>
<keyword evidence="4" id="KW-1134">Transmembrane beta strand</keyword>
<evidence type="ECO:0000256" key="7">
    <source>
        <dbReference type="ARBA" id="ARBA00023237"/>
    </source>
</evidence>
<gene>
    <name evidence="9" type="ORF">CRV05_12280</name>
</gene>
<dbReference type="GO" id="GO:0015288">
    <property type="term" value="F:porin activity"/>
    <property type="evidence" value="ECO:0007669"/>
    <property type="project" value="TreeGrafter"/>
</dbReference>
<evidence type="ECO:0000256" key="5">
    <source>
        <dbReference type="ARBA" id="ARBA00022692"/>
    </source>
</evidence>
<evidence type="ECO:0000256" key="3">
    <source>
        <dbReference type="ARBA" id="ARBA00022448"/>
    </source>
</evidence>
<keyword evidence="6" id="KW-0472">Membrane</keyword>
<name>A0AAX2A4E3_9BACT</name>
<keyword evidence="10" id="KW-1185">Reference proteome</keyword>